<proteinExistence type="predicted"/>
<dbReference type="EMBL" id="CAJPVJ010000116">
    <property type="protein sequence ID" value="CAG2161151.1"/>
    <property type="molecule type" value="Genomic_DNA"/>
</dbReference>
<name>A0A7R9Q9P1_9ACAR</name>
<evidence type="ECO:0000313" key="1">
    <source>
        <dbReference type="EMBL" id="CAD7637674.1"/>
    </source>
</evidence>
<keyword evidence="2" id="KW-1185">Reference proteome</keyword>
<dbReference type="AlphaFoldDB" id="A0A7R9Q9P1"/>
<gene>
    <name evidence="1" type="ORF">ONB1V03_LOCUS956</name>
</gene>
<dbReference type="EMBL" id="OC914941">
    <property type="protein sequence ID" value="CAD7637674.1"/>
    <property type="molecule type" value="Genomic_DNA"/>
</dbReference>
<protein>
    <submittedName>
        <fullName evidence="1">Uncharacterized protein</fullName>
    </submittedName>
</protein>
<reference evidence="1" key="1">
    <citation type="submission" date="2020-11" db="EMBL/GenBank/DDBJ databases">
        <authorList>
            <person name="Tran Van P."/>
        </authorList>
    </citation>
    <scope>NUCLEOTIDE SEQUENCE</scope>
</reference>
<organism evidence="1">
    <name type="scientific">Oppiella nova</name>
    <dbReference type="NCBI Taxonomy" id="334625"/>
    <lineage>
        <taxon>Eukaryota</taxon>
        <taxon>Metazoa</taxon>
        <taxon>Ecdysozoa</taxon>
        <taxon>Arthropoda</taxon>
        <taxon>Chelicerata</taxon>
        <taxon>Arachnida</taxon>
        <taxon>Acari</taxon>
        <taxon>Acariformes</taxon>
        <taxon>Sarcoptiformes</taxon>
        <taxon>Oribatida</taxon>
        <taxon>Brachypylina</taxon>
        <taxon>Oppioidea</taxon>
        <taxon>Oppiidae</taxon>
        <taxon>Oppiella</taxon>
    </lineage>
</organism>
<dbReference type="Proteomes" id="UP000728032">
    <property type="component" value="Unassembled WGS sequence"/>
</dbReference>
<accession>A0A7R9Q9P1</accession>
<dbReference type="OrthoDB" id="6526869at2759"/>
<sequence length="126" mass="14204">MGCELIQSDRLHCILEGHWYSVYNRSPINGVCPQLNIKVGDGSVNVVESLGNNTVFSEKFVPDSHLKGRLDKVVWKDTYRVELSDQWSIYSRTPNPSADSVAKSVQRLMDTRAVNANGELGYHCYQ</sequence>
<evidence type="ECO:0000313" key="2">
    <source>
        <dbReference type="Proteomes" id="UP000728032"/>
    </source>
</evidence>